<feature type="compositionally biased region" description="Polar residues" evidence="4">
    <location>
        <begin position="20"/>
        <end position="38"/>
    </location>
</feature>
<accession>G9P285</accession>
<dbReference type="Gene3D" id="1.25.40.20">
    <property type="entry name" value="Ankyrin repeat-containing domain"/>
    <property type="match status" value="3"/>
</dbReference>
<keyword evidence="6" id="KW-1185">Reference proteome</keyword>
<dbReference type="OrthoDB" id="341259at2759"/>
<dbReference type="STRING" id="452589.G9P285"/>
<proteinExistence type="predicted"/>
<dbReference type="PROSITE" id="PS50088">
    <property type="entry name" value="ANK_REPEAT"/>
    <property type="match status" value="2"/>
</dbReference>
<dbReference type="Pfam" id="PF12796">
    <property type="entry name" value="Ank_2"/>
    <property type="match status" value="2"/>
</dbReference>
<feature type="region of interest" description="Disordered" evidence="4">
    <location>
        <begin position="17"/>
        <end position="38"/>
    </location>
</feature>
<keyword evidence="2 3" id="KW-0040">ANK repeat</keyword>
<sequence length="546" mass="60288">MNYQTPRLPRLHPEVAKLRSQASTASKGTNGLQRSNSQQQIEAIRVGVQSSKNWCDRGCACKCHDTHRSQTPSILNRLLGQLFVAYSGIPAITPKCDHDACKQSSAPKVQAEFWFPANLFWSKILQVEASYQAATGPSLQLRTYRHVPDSAPAVNFTINGNIDALKALFAQGLASPIDVSDTRGYSLLRWAVYSQQWETCRFLFDQGADADYRPKAISDNSPRNKASDLLLQGGLRQDAVDALTRMSRREDWLEDQNMPVLHRIILGISSRDLVQELQEHPKSVDDQDAMGRTALLWAAARGDDEAVTTLLHSSANPNIMDCQHAGPVSYAADRNHALCTRILLAAGADPDPIIPGGYKIGSPLNCAARNASDPLLIKALLEYGANVDACGIDGRTPLIHAARTDKVEFAHLLLEYNANINAISSAGQTPLTTAIANNSHEVLGHLLERWDQYSICPRLAGPHLLKITAEYADVETMLILRETNHFRLKYDEKYSAGDFDTLLRQRLDVDEEIEETFAELMGLVRAQVVPQSEYSGSLMEKGFVMG</sequence>
<evidence type="ECO:0000256" key="2">
    <source>
        <dbReference type="ARBA" id="ARBA00023043"/>
    </source>
</evidence>
<feature type="repeat" description="ANK" evidence="3">
    <location>
        <begin position="290"/>
        <end position="322"/>
    </location>
</feature>
<dbReference type="GeneID" id="25778102"/>
<dbReference type="EMBL" id="ABDG02000026">
    <property type="protein sequence ID" value="EHK43457.1"/>
    <property type="molecule type" value="Genomic_DNA"/>
</dbReference>
<protein>
    <submittedName>
        <fullName evidence="5">Uncharacterized protein</fullName>
    </submittedName>
</protein>
<dbReference type="SUPFAM" id="SSF48403">
    <property type="entry name" value="Ankyrin repeat"/>
    <property type="match status" value="1"/>
</dbReference>
<dbReference type="PANTHER" id="PTHR24198:SF165">
    <property type="entry name" value="ANKYRIN REPEAT-CONTAINING PROTEIN-RELATED"/>
    <property type="match status" value="1"/>
</dbReference>
<evidence type="ECO:0000256" key="3">
    <source>
        <dbReference type="PROSITE-ProRule" id="PRU00023"/>
    </source>
</evidence>
<dbReference type="InterPro" id="IPR002110">
    <property type="entry name" value="Ankyrin_rpt"/>
</dbReference>
<dbReference type="HOGENOM" id="CLU_010556_2_1_1"/>
<dbReference type="AlphaFoldDB" id="G9P285"/>
<evidence type="ECO:0000256" key="4">
    <source>
        <dbReference type="SAM" id="MobiDB-lite"/>
    </source>
</evidence>
<dbReference type="Proteomes" id="UP000005426">
    <property type="component" value="Unassembled WGS sequence"/>
</dbReference>
<feature type="repeat" description="ANK" evidence="3">
    <location>
        <begin position="393"/>
        <end position="425"/>
    </location>
</feature>
<gene>
    <name evidence="5" type="ORF">TRIATDRAFT_225995</name>
</gene>
<dbReference type="PROSITE" id="PS50297">
    <property type="entry name" value="ANK_REP_REGION"/>
    <property type="match status" value="2"/>
</dbReference>
<evidence type="ECO:0000256" key="1">
    <source>
        <dbReference type="ARBA" id="ARBA00022737"/>
    </source>
</evidence>
<dbReference type="OMA" id="AEFWFPA"/>
<dbReference type="PANTHER" id="PTHR24198">
    <property type="entry name" value="ANKYRIN REPEAT AND PROTEIN KINASE DOMAIN-CONTAINING PROTEIN"/>
    <property type="match status" value="1"/>
</dbReference>
<dbReference type="SMART" id="SM00248">
    <property type="entry name" value="ANK"/>
    <property type="match status" value="7"/>
</dbReference>
<dbReference type="KEGG" id="tatv:25778102"/>
<evidence type="ECO:0000313" key="5">
    <source>
        <dbReference type="EMBL" id="EHK43457.1"/>
    </source>
</evidence>
<keyword evidence="1" id="KW-0677">Repeat</keyword>
<dbReference type="InterPro" id="IPR036770">
    <property type="entry name" value="Ankyrin_rpt-contain_sf"/>
</dbReference>
<evidence type="ECO:0000313" key="6">
    <source>
        <dbReference type="Proteomes" id="UP000005426"/>
    </source>
</evidence>
<comment type="caution">
    <text evidence="5">The sequence shown here is derived from an EMBL/GenBank/DDBJ whole genome shotgun (WGS) entry which is preliminary data.</text>
</comment>
<organism evidence="5 6">
    <name type="scientific">Hypocrea atroviridis (strain ATCC 20476 / IMI 206040)</name>
    <name type="common">Trichoderma atroviride</name>
    <dbReference type="NCBI Taxonomy" id="452589"/>
    <lineage>
        <taxon>Eukaryota</taxon>
        <taxon>Fungi</taxon>
        <taxon>Dikarya</taxon>
        <taxon>Ascomycota</taxon>
        <taxon>Pezizomycotina</taxon>
        <taxon>Sordariomycetes</taxon>
        <taxon>Hypocreomycetidae</taxon>
        <taxon>Hypocreales</taxon>
        <taxon>Hypocreaceae</taxon>
        <taxon>Trichoderma</taxon>
    </lineage>
</organism>
<name>G9P285_HYPAI</name>
<dbReference type="eggNOG" id="KOG0676">
    <property type="taxonomic scope" value="Eukaryota"/>
</dbReference>
<reference evidence="5 6" key="1">
    <citation type="journal article" date="2011" name="Genome Biol.">
        <title>Comparative genome sequence analysis underscores mycoparasitism as the ancestral life style of Trichoderma.</title>
        <authorList>
            <person name="Kubicek C.P."/>
            <person name="Herrera-Estrella A."/>
            <person name="Seidl-Seiboth V."/>
            <person name="Martinez D.A."/>
            <person name="Druzhinina I.S."/>
            <person name="Thon M."/>
            <person name="Zeilinger S."/>
            <person name="Casas-Flores S."/>
            <person name="Horwitz B.A."/>
            <person name="Mukherjee P.K."/>
            <person name="Mukherjee M."/>
            <person name="Kredics L."/>
            <person name="Alcaraz L.D."/>
            <person name="Aerts A."/>
            <person name="Antal Z."/>
            <person name="Atanasova L."/>
            <person name="Cervantes-Badillo M.G."/>
            <person name="Challacombe J."/>
            <person name="Chertkov O."/>
            <person name="McCluskey K."/>
            <person name="Coulpier F."/>
            <person name="Deshpande N."/>
            <person name="von Doehren H."/>
            <person name="Ebbole D.J."/>
            <person name="Esquivel-Naranjo E.U."/>
            <person name="Fekete E."/>
            <person name="Flipphi M."/>
            <person name="Glaser F."/>
            <person name="Gomez-Rodriguez E.Y."/>
            <person name="Gruber S."/>
            <person name="Han C."/>
            <person name="Henrissat B."/>
            <person name="Hermosa R."/>
            <person name="Hernandez-Onate M."/>
            <person name="Karaffa L."/>
            <person name="Kosti I."/>
            <person name="Le Crom S."/>
            <person name="Lindquist E."/>
            <person name="Lucas S."/>
            <person name="Luebeck M."/>
            <person name="Luebeck P.S."/>
            <person name="Margeot A."/>
            <person name="Metz B."/>
            <person name="Misra M."/>
            <person name="Nevalainen H."/>
            <person name="Omann M."/>
            <person name="Packer N."/>
            <person name="Perrone G."/>
            <person name="Uresti-Rivera E.E."/>
            <person name="Salamov A."/>
            <person name="Schmoll M."/>
            <person name="Seiboth B."/>
            <person name="Shapiro H."/>
            <person name="Sukno S."/>
            <person name="Tamayo-Ramos J.A."/>
            <person name="Tisch D."/>
            <person name="Wiest A."/>
            <person name="Wilkinson H.H."/>
            <person name="Zhang M."/>
            <person name="Coutinho P.M."/>
            <person name="Kenerley C.M."/>
            <person name="Monte E."/>
            <person name="Baker S.E."/>
            <person name="Grigoriev I.V."/>
        </authorList>
    </citation>
    <scope>NUCLEOTIDE SEQUENCE [LARGE SCALE GENOMIC DNA]</scope>
    <source>
        <strain evidence="6">ATCC 20476 / IMI 206040</strain>
    </source>
</reference>